<gene>
    <name evidence="3" type="ORF">BJY18_002190</name>
</gene>
<feature type="transmembrane region" description="Helical" evidence="1">
    <location>
        <begin position="138"/>
        <end position="158"/>
    </location>
</feature>
<evidence type="ECO:0000313" key="4">
    <source>
        <dbReference type="Proteomes" id="UP000581769"/>
    </source>
</evidence>
<evidence type="ECO:0000313" key="3">
    <source>
        <dbReference type="EMBL" id="MBB4684705.1"/>
    </source>
</evidence>
<feature type="transmembrane region" description="Helical" evidence="1">
    <location>
        <begin position="52"/>
        <end position="74"/>
    </location>
</feature>
<name>A0A840ITB8_9PSEU</name>
<evidence type="ECO:0000259" key="2">
    <source>
        <dbReference type="Pfam" id="PF01569"/>
    </source>
</evidence>
<organism evidence="3 4">
    <name type="scientific">Amycolatopsis jiangsuensis</name>
    <dbReference type="NCBI Taxonomy" id="1181879"/>
    <lineage>
        <taxon>Bacteria</taxon>
        <taxon>Bacillati</taxon>
        <taxon>Actinomycetota</taxon>
        <taxon>Actinomycetes</taxon>
        <taxon>Pseudonocardiales</taxon>
        <taxon>Pseudonocardiaceae</taxon>
        <taxon>Amycolatopsis</taxon>
    </lineage>
</organism>
<dbReference type="Gene3D" id="1.20.144.10">
    <property type="entry name" value="Phosphatidic acid phosphatase type 2/haloperoxidase"/>
    <property type="match status" value="1"/>
</dbReference>
<accession>A0A840ITB8</accession>
<protein>
    <submittedName>
        <fullName evidence="3">Membrane-associated phospholipid phosphatase</fullName>
    </submittedName>
</protein>
<dbReference type="InterPro" id="IPR036938">
    <property type="entry name" value="PAP2/HPO_sf"/>
</dbReference>
<dbReference type="EMBL" id="JACHMG010000001">
    <property type="protein sequence ID" value="MBB4684705.1"/>
    <property type="molecule type" value="Genomic_DNA"/>
</dbReference>
<dbReference type="Proteomes" id="UP000581769">
    <property type="component" value="Unassembled WGS sequence"/>
</dbReference>
<dbReference type="Pfam" id="PF01569">
    <property type="entry name" value="PAP2"/>
    <property type="match status" value="1"/>
</dbReference>
<dbReference type="AlphaFoldDB" id="A0A840ITB8"/>
<comment type="caution">
    <text evidence="3">The sequence shown here is derived from an EMBL/GenBank/DDBJ whole genome shotgun (WGS) entry which is preliminary data.</text>
</comment>
<proteinExistence type="predicted"/>
<keyword evidence="1" id="KW-0812">Transmembrane</keyword>
<feature type="transmembrane region" description="Helical" evidence="1">
    <location>
        <begin position="81"/>
        <end position="99"/>
    </location>
</feature>
<feature type="transmembrane region" description="Helical" evidence="1">
    <location>
        <begin position="111"/>
        <end position="131"/>
    </location>
</feature>
<keyword evidence="1" id="KW-0472">Membrane</keyword>
<sequence>MTARRALALVAALFALGTLVLGLLVAQRGPGALDMWATEVTGRLSETLLDVLLLPTEPYVLVPAIALIAGSCLYLRRRGDALLAVAGPVLAVSLNTWVLKPLFGRWKDGGLAYPSGHTVSLVSVLVLLVLLARPKVGAALAAVVLLGCATVGLVGAGYHYLTDVAGGGCFATFVVTGMGAVRTPRPVPTPSTG</sequence>
<dbReference type="SUPFAM" id="SSF48317">
    <property type="entry name" value="Acid phosphatase/Vanadium-dependent haloperoxidase"/>
    <property type="match status" value="1"/>
</dbReference>
<keyword evidence="4" id="KW-1185">Reference proteome</keyword>
<feature type="domain" description="Phosphatidic acid phosphatase type 2/haloperoxidase" evidence="2">
    <location>
        <begin position="111"/>
        <end position="177"/>
    </location>
</feature>
<reference evidence="3 4" key="1">
    <citation type="submission" date="2020-08" db="EMBL/GenBank/DDBJ databases">
        <title>Sequencing the genomes of 1000 actinobacteria strains.</title>
        <authorList>
            <person name="Klenk H.-P."/>
        </authorList>
    </citation>
    <scope>NUCLEOTIDE SEQUENCE [LARGE SCALE GENOMIC DNA]</scope>
    <source>
        <strain evidence="3 4">DSM 45859</strain>
    </source>
</reference>
<dbReference type="InterPro" id="IPR000326">
    <property type="entry name" value="PAP2/HPO"/>
</dbReference>
<dbReference type="RefSeq" id="WP_312873811.1">
    <property type="nucleotide sequence ID" value="NZ_JACHMG010000001.1"/>
</dbReference>
<evidence type="ECO:0000256" key="1">
    <source>
        <dbReference type="SAM" id="Phobius"/>
    </source>
</evidence>
<keyword evidence="1" id="KW-1133">Transmembrane helix</keyword>